<dbReference type="Pfam" id="PF12937">
    <property type="entry name" value="F-box-like"/>
    <property type="match status" value="1"/>
</dbReference>
<evidence type="ECO:0000313" key="2">
    <source>
        <dbReference type="EMBL" id="SJL08943.1"/>
    </source>
</evidence>
<name>A0A284RJL4_ARMOS</name>
<reference evidence="3" key="1">
    <citation type="journal article" date="2017" name="Nat. Ecol. Evol.">
        <title>Genome expansion and lineage-specific genetic innovations in the forest pathogenic fungi Armillaria.</title>
        <authorList>
            <person name="Sipos G."/>
            <person name="Prasanna A.N."/>
            <person name="Walter M.C."/>
            <person name="O'Connor E."/>
            <person name="Balint B."/>
            <person name="Krizsan K."/>
            <person name="Kiss B."/>
            <person name="Hess J."/>
            <person name="Varga T."/>
            <person name="Slot J."/>
            <person name="Riley R."/>
            <person name="Boka B."/>
            <person name="Rigling D."/>
            <person name="Barry K."/>
            <person name="Lee J."/>
            <person name="Mihaltcheva S."/>
            <person name="LaButti K."/>
            <person name="Lipzen A."/>
            <person name="Waldron R."/>
            <person name="Moloney N.M."/>
            <person name="Sperisen C."/>
            <person name="Kredics L."/>
            <person name="Vagvoelgyi C."/>
            <person name="Patrignani A."/>
            <person name="Fitzpatrick D."/>
            <person name="Nagy I."/>
            <person name="Doyle S."/>
            <person name="Anderson J.B."/>
            <person name="Grigoriev I.V."/>
            <person name="Gueldener U."/>
            <person name="Muensterkoetter M."/>
            <person name="Nagy L.G."/>
        </authorList>
    </citation>
    <scope>NUCLEOTIDE SEQUENCE [LARGE SCALE GENOMIC DNA]</scope>
    <source>
        <strain evidence="3">C18/9</strain>
    </source>
</reference>
<protein>
    <recommendedName>
        <fullName evidence="1">F-box domain-containing protein</fullName>
    </recommendedName>
</protein>
<dbReference type="AlphaFoldDB" id="A0A284RJL4"/>
<dbReference type="InterPro" id="IPR001810">
    <property type="entry name" value="F-box_dom"/>
</dbReference>
<dbReference type="Proteomes" id="UP000219338">
    <property type="component" value="Unassembled WGS sequence"/>
</dbReference>
<dbReference type="OMA" id="RECELDQ"/>
<dbReference type="OrthoDB" id="3256662at2759"/>
<accession>A0A284RJL4</accession>
<dbReference type="InterPro" id="IPR032675">
    <property type="entry name" value="LRR_dom_sf"/>
</dbReference>
<evidence type="ECO:0000313" key="3">
    <source>
        <dbReference type="Proteomes" id="UP000219338"/>
    </source>
</evidence>
<evidence type="ECO:0000259" key="1">
    <source>
        <dbReference type="Pfam" id="PF12937"/>
    </source>
</evidence>
<dbReference type="SUPFAM" id="SSF52047">
    <property type="entry name" value="RNI-like"/>
    <property type="match status" value="1"/>
</dbReference>
<feature type="domain" description="F-box" evidence="1">
    <location>
        <begin position="21"/>
        <end position="72"/>
    </location>
</feature>
<gene>
    <name evidence="2" type="ORF">ARMOST_12318</name>
</gene>
<dbReference type="Gene3D" id="3.80.10.10">
    <property type="entry name" value="Ribonuclease Inhibitor"/>
    <property type="match status" value="1"/>
</dbReference>
<sequence length="518" mass="58814">MNSFKWSTPERRSGNQELTLIPSEIYLEIFSYFEPSDEMTEAQCKVIFSRLAFVCRFFCSIALPRLYRSVEFRGHKRRSGQEEPVSFLKFCLEINKGSSWACALTCHVTDCSFEDWIPESPSRRPLYAEFLRVYCKAMVKMEEIQCVTLDSVMISHRLLKSIAKLKKLKRLVVRECELDQDFTEVDISTLRFLPIEEFTLVSVPETSTSSFVLLRGIPNTSDVVLDAHTWDDSSMSSVMNSQLTRLTLGIVPYEANLPQLAHVLNHLPSLTHLRIASLSLVSLRHSAAGPAFPLASSSLPRLRVLACPPLLAILFPKRALNELDITGYISETTMSLVHVYFNANDDTIQTLARTTAAIHTLSICSDMVSHGDSIIRHFPHLRKLHVIYGDRRSREVVGEEELTSVLGNISTGFCNRGKGYLPIRELKVDCTLINPWMVDLQTQCKAIGTHIEATFSQVTRVDLGTGVQWHRTDIWSDWQAYVQPARIEGKLLRALEWFSNSIIDYKRCFAKAGLLDRD</sequence>
<dbReference type="EMBL" id="FUEG01000010">
    <property type="protein sequence ID" value="SJL08943.1"/>
    <property type="molecule type" value="Genomic_DNA"/>
</dbReference>
<proteinExistence type="predicted"/>
<organism evidence="2 3">
    <name type="scientific">Armillaria ostoyae</name>
    <name type="common">Armillaria root rot fungus</name>
    <dbReference type="NCBI Taxonomy" id="47428"/>
    <lineage>
        <taxon>Eukaryota</taxon>
        <taxon>Fungi</taxon>
        <taxon>Dikarya</taxon>
        <taxon>Basidiomycota</taxon>
        <taxon>Agaricomycotina</taxon>
        <taxon>Agaricomycetes</taxon>
        <taxon>Agaricomycetidae</taxon>
        <taxon>Agaricales</taxon>
        <taxon>Marasmiineae</taxon>
        <taxon>Physalacriaceae</taxon>
        <taxon>Armillaria</taxon>
    </lineage>
</organism>
<keyword evidence="3" id="KW-1185">Reference proteome</keyword>